<evidence type="ECO:0008006" key="3">
    <source>
        <dbReference type="Google" id="ProtNLM"/>
    </source>
</evidence>
<dbReference type="RefSeq" id="WP_244705733.1">
    <property type="nucleotide sequence ID" value="NZ_BAAADN010000006.1"/>
</dbReference>
<dbReference type="KEGG" id="hdo:MUK72_14385"/>
<proteinExistence type="predicted"/>
<evidence type="ECO:0000313" key="1">
    <source>
        <dbReference type="EMBL" id="UOO96733.1"/>
    </source>
</evidence>
<geneLocation type="plasmid" evidence="1 2">
    <name>unnamed1</name>
</geneLocation>
<reference evidence="1" key="1">
    <citation type="submission" date="2022-04" db="EMBL/GenBank/DDBJ databases">
        <title>Sequencing and genomic assembly of Halococcus dombrowskii.</title>
        <authorList>
            <person name="Lim S.W."/>
            <person name="MacLea K.S."/>
        </authorList>
    </citation>
    <scope>NUCLEOTIDE SEQUENCE</scope>
    <source>
        <strain evidence="1">H4</strain>
        <plasmid evidence="1">unnamed1</plasmid>
    </source>
</reference>
<evidence type="ECO:0000313" key="2">
    <source>
        <dbReference type="Proteomes" id="UP000830542"/>
    </source>
</evidence>
<dbReference type="EMBL" id="CP095006">
    <property type="protein sequence ID" value="UOO96733.1"/>
    <property type="molecule type" value="Genomic_DNA"/>
</dbReference>
<dbReference type="GeneID" id="71763059"/>
<accession>A0AAX3ASM2</accession>
<name>A0AAX3ASM2_HALDO</name>
<sequence length="57" mass="6021">MAPGEKRLLLRCVQCGELYVGSPTNDGDLVPDSTASGGRCHECGGDEFEHVTLTPSN</sequence>
<organism evidence="1 2">
    <name type="scientific">Halococcus dombrowskii</name>
    <dbReference type="NCBI Taxonomy" id="179637"/>
    <lineage>
        <taxon>Archaea</taxon>
        <taxon>Methanobacteriati</taxon>
        <taxon>Methanobacteriota</taxon>
        <taxon>Stenosarchaea group</taxon>
        <taxon>Halobacteria</taxon>
        <taxon>Halobacteriales</taxon>
        <taxon>Halococcaceae</taxon>
        <taxon>Halococcus</taxon>
    </lineage>
</organism>
<dbReference type="Proteomes" id="UP000830542">
    <property type="component" value="Plasmid unnamed1"/>
</dbReference>
<gene>
    <name evidence="1" type="ORF">MUK72_14385</name>
</gene>
<dbReference type="AlphaFoldDB" id="A0AAX3ASM2"/>
<keyword evidence="2" id="KW-1185">Reference proteome</keyword>
<protein>
    <recommendedName>
        <fullName evidence="3">Small CPxCG-related zinc finger protein</fullName>
    </recommendedName>
</protein>
<keyword evidence="1" id="KW-0614">Plasmid</keyword>